<proteinExistence type="predicted"/>
<keyword evidence="2" id="KW-1185">Reference proteome</keyword>
<protein>
    <submittedName>
        <fullName evidence="1">Uncharacterized protein</fullName>
    </submittedName>
</protein>
<organism evidence="1 2">
    <name type="scientific">Acanthoscelides obtectus</name>
    <name type="common">Bean weevil</name>
    <name type="synonym">Bruchus obtectus</name>
    <dbReference type="NCBI Taxonomy" id="200917"/>
    <lineage>
        <taxon>Eukaryota</taxon>
        <taxon>Metazoa</taxon>
        <taxon>Ecdysozoa</taxon>
        <taxon>Arthropoda</taxon>
        <taxon>Hexapoda</taxon>
        <taxon>Insecta</taxon>
        <taxon>Pterygota</taxon>
        <taxon>Neoptera</taxon>
        <taxon>Endopterygota</taxon>
        <taxon>Coleoptera</taxon>
        <taxon>Polyphaga</taxon>
        <taxon>Cucujiformia</taxon>
        <taxon>Chrysomeloidea</taxon>
        <taxon>Chrysomelidae</taxon>
        <taxon>Bruchinae</taxon>
        <taxon>Bruchini</taxon>
        <taxon>Acanthoscelides</taxon>
    </lineage>
</organism>
<evidence type="ECO:0000313" key="2">
    <source>
        <dbReference type="Proteomes" id="UP001152888"/>
    </source>
</evidence>
<dbReference type="Proteomes" id="UP001152888">
    <property type="component" value="Unassembled WGS sequence"/>
</dbReference>
<evidence type="ECO:0000313" key="1">
    <source>
        <dbReference type="EMBL" id="CAH1960748.1"/>
    </source>
</evidence>
<gene>
    <name evidence="1" type="ORF">ACAOBT_LOCUS3772</name>
</gene>
<sequence length="104" mass="11563">MMAEIVDVRDVKTYLHLVLTSKNYIGSTKQIFLVENEETRGGALSCIRKLKICLRYLDDPGYQQGIGQELGVRQATVSLTVDRVVNSIVASRTNGSSFQLPIMT</sequence>
<dbReference type="EMBL" id="CAKOFQ010006689">
    <property type="protein sequence ID" value="CAH1960748.1"/>
    <property type="molecule type" value="Genomic_DNA"/>
</dbReference>
<reference evidence="1" key="1">
    <citation type="submission" date="2022-03" db="EMBL/GenBank/DDBJ databases">
        <authorList>
            <person name="Sayadi A."/>
        </authorList>
    </citation>
    <scope>NUCLEOTIDE SEQUENCE</scope>
</reference>
<dbReference type="OrthoDB" id="8194406at2759"/>
<comment type="caution">
    <text evidence="1">The sequence shown here is derived from an EMBL/GenBank/DDBJ whole genome shotgun (WGS) entry which is preliminary data.</text>
</comment>
<accession>A0A9P0JZM7</accession>
<dbReference type="AlphaFoldDB" id="A0A9P0JZM7"/>
<name>A0A9P0JZM7_ACAOB</name>